<dbReference type="Proteomes" id="UP000186922">
    <property type="component" value="Unassembled WGS sequence"/>
</dbReference>
<gene>
    <name evidence="1" type="primary">RvY_13045-1</name>
    <name evidence="1" type="synonym">RvY_13045.1</name>
    <name evidence="1" type="ORF">RvY_13045</name>
</gene>
<comment type="caution">
    <text evidence="1">The sequence shown here is derived from an EMBL/GenBank/DDBJ whole genome shotgun (WGS) entry which is preliminary data.</text>
</comment>
<reference evidence="1 2" key="1">
    <citation type="journal article" date="2016" name="Nat. Commun.">
        <title>Extremotolerant tardigrade genome and improved radiotolerance of human cultured cells by tardigrade-unique protein.</title>
        <authorList>
            <person name="Hashimoto T."/>
            <person name="Horikawa D.D."/>
            <person name="Saito Y."/>
            <person name="Kuwahara H."/>
            <person name="Kozuka-Hata H."/>
            <person name="Shin-I T."/>
            <person name="Minakuchi Y."/>
            <person name="Ohishi K."/>
            <person name="Motoyama A."/>
            <person name="Aizu T."/>
            <person name="Enomoto A."/>
            <person name="Kondo K."/>
            <person name="Tanaka S."/>
            <person name="Hara Y."/>
            <person name="Koshikawa S."/>
            <person name="Sagara H."/>
            <person name="Miura T."/>
            <person name="Yokobori S."/>
            <person name="Miyagawa K."/>
            <person name="Suzuki Y."/>
            <person name="Kubo T."/>
            <person name="Oyama M."/>
            <person name="Kohara Y."/>
            <person name="Fujiyama A."/>
            <person name="Arakawa K."/>
            <person name="Katayama T."/>
            <person name="Toyoda A."/>
            <person name="Kunieda T."/>
        </authorList>
    </citation>
    <scope>NUCLEOTIDE SEQUENCE [LARGE SCALE GENOMIC DNA]</scope>
    <source>
        <strain evidence="1 2">YOKOZUNA-1</strain>
    </source>
</reference>
<dbReference type="AlphaFoldDB" id="A0A1D1VU48"/>
<evidence type="ECO:0000313" key="2">
    <source>
        <dbReference type="Proteomes" id="UP000186922"/>
    </source>
</evidence>
<name>A0A1D1VU48_RAMVA</name>
<keyword evidence="2" id="KW-1185">Reference proteome</keyword>
<evidence type="ECO:0000313" key="1">
    <source>
        <dbReference type="EMBL" id="GAV02484.1"/>
    </source>
</evidence>
<sequence length="101" mass="11837">MNVMLGKHQLDKIECEMVARWIVITKKRSFRLQIKKAAVAGYRFYTPCPDYPDPPHPLVGIEPLVPRTPDPLRDTYSLYTISHLTTHSASLQEQRVWQIFW</sequence>
<protein>
    <submittedName>
        <fullName evidence="1">Uncharacterized protein</fullName>
    </submittedName>
</protein>
<proteinExistence type="predicted"/>
<organism evidence="1 2">
    <name type="scientific">Ramazzottius varieornatus</name>
    <name type="common">Water bear</name>
    <name type="synonym">Tardigrade</name>
    <dbReference type="NCBI Taxonomy" id="947166"/>
    <lineage>
        <taxon>Eukaryota</taxon>
        <taxon>Metazoa</taxon>
        <taxon>Ecdysozoa</taxon>
        <taxon>Tardigrada</taxon>
        <taxon>Eutardigrada</taxon>
        <taxon>Parachela</taxon>
        <taxon>Hypsibioidea</taxon>
        <taxon>Ramazzottiidae</taxon>
        <taxon>Ramazzottius</taxon>
    </lineage>
</organism>
<dbReference type="EMBL" id="BDGG01000008">
    <property type="protein sequence ID" value="GAV02484.1"/>
    <property type="molecule type" value="Genomic_DNA"/>
</dbReference>
<accession>A0A1D1VU48</accession>